<evidence type="ECO:0000256" key="3">
    <source>
        <dbReference type="ARBA" id="ARBA00022771"/>
    </source>
</evidence>
<feature type="compositionally biased region" description="Basic and acidic residues" evidence="6">
    <location>
        <begin position="368"/>
        <end position="388"/>
    </location>
</feature>
<feature type="region of interest" description="Disordered" evidence="6">
    <location>
        <begin position="292"/>
        <end position="324"/>
    </location>
</feature>
<sequence length="535" mass="57817">MGDGESGPSKVDLQNAMRKLRSLPANKGCFDCGARNPTWSSVTYGVFLCIDCSAVHRNLGVHITFVRSTNLDLCWTWVQLRHMQVGGNASATQFFAQHGCNTNDAQIKYKSRAAQLYRDKLAQLAANAQRINGNKLYIETAGASTHEEEKKEDDEDFFAKDHSFESAPTIAPPTVHTSNSTNSLGSDAFIVDDAHGPRVDHIDSTATPTHAPEVKSVLLKKPIKKVGAGAKKGGLGAQKVRINFDELEQKAAEADKAALEAAASVKLAYKEDEKADDKPVKEISARLAMQNIDEQRKRNEAKAKDDPSKAAAIDRLGMGGIGGGGGRARGIHSLTAGIRTIQQNEFSSSRASVSQPKDDDWEVVNNDFSKEETDSGSKGKDDDLWTTDFSKKKSSNDEFFDSYETKSKPSSTSTAINYSTGYTNRNNTGPKMEQAADVDLSKKFANAKSISSDMYFRTNEMDFETKAALGRFEGQNAIGSADLWGGGNKPAPSQMPDLGDIKDSMRAGASKVAEKIGTIGSAFSNYIGRSPAPKS</sequence>
<dbReference type="SMART" id="SM00105">
    <property type="entry name" value="ArfGap"/>
    <property type="match status" value="1"/>
</dbReference>
<evidence type="ECO:0000256" key="1">
    <source>
        <dbReference type="ARBA" id="ARBA00022468"/>
    </source>
</evidence>
<dbReference type="InterPro" id="IPR037278">
    <property type="entry name" value="ARFGAP/RecO"/>
</dbReference>
<keyword evidence="1" id="KW-0343">GTPase activation</keyword>
<dbReference type="PRINTS" id="PR00405">
    <property type="entry name" value="REVINTRACTNG"/>
</dbReference>
<evidence type="ECO:0000259" key="7">
    <source>
        <dbReference type="PROSITE" id="PS50115"/>
    </source>
</evidence>
<dbReference type="Gene3D" id="1.10.220.150">
    <property type="entry name" value="Arf GTPase activating protein"/>
    <property type="match status" value="1"/>
</dbReference>
<dbReference type="PANTHER" id="PTHR45686">
    <property type="entry name" value="ADP-RIBOSYLATION FACTOR GTPASE ACTIVATING PROTEIN 3, ISOFORM H-RELATED"/>
    <property type="match status" value="1"/>
</dbReference>
<dbReference type="Pfam" id="PF01412">
    <property type="entry name" value="ArfGap"/>
    <property type="match status" value="1"/>
</dbReference>
<protein>
    <submittedName>
        <fullName evidence="9">Arf-GAP domain-containing protein</fullName>
    </submittedName>
</protein>
<accession>A0AAF3F4B9</accession>
<feature type="domain" description="Arf-GAP" evidence="7">
    <location>
        <begin position="14"/>
        <end position="130"/>
    </location>
</feature>
<feature type="compositionally biased region" description="Basic and acidic residues" evidence="6">
    <location>
        <begin position="293"/>
        <end position="308"/>
    </location>
</feature>
<dbReference type="WBParaSite" id="MBELARI_LOCUS21411.2">
    <property type="protein sequence ID" value="MBELARI_LOCUS21411.2"/>
    <property type="gene ID" value="MBELARI_LOCUS21411"/>
</dbReference>
<dbReference type="PROSITE" id="PS50115">
    <property type="entry name" value="ARFGAP"/>
    <property type="match status" value="1"/>
</dbReference>
<keyword evidence="4" id="KW-0862">Zinc</keyword>
<keyword evidence="8" id="KW-1185">Reference proteome</keyword>
<proteinExistence type="predicted"/>
<keyword evidence="2" id="KW-0479">Metal-binding</keyword>
<dbReference type="SUPFAM" id="SSF57863">
    <property type="entry name" value="ArfGap/RecO-like zinc finger"/>
    <property type="match status" value="1"/>
</dbReference>
<dbReference type="InterPro" id="IPR001164">
    <property type="entry name" value="ArfGAP_dom"/>
</dbReference>
<dbReference type="GO" id="GO:0008270">
    <property type="term" value="F:zinc ion binding"/>
    <property type="evidence" value="ECO:0007669"/>
    <property type="project" value="UniProtKB-KW"/>
</dbReference>
<dbReference type="FunFam" id="1.10.220.150:FF:000004">
    <property type="entry name" value="Putative ADP-ribosylation factor GTPase-activating protein 2"/>
    <property type="match status" value="1"/>
</dbReference>
<evidence type="ECO:0000256" key="2">
    <source>
        <dbReference type="ARBA" id="ARBA00022723"/>
    </source>
</evidence>
<evidence type="ECO:0000313" key="9">
    <source>
        <dbReference type="WBParaSite" id="MBELARI_LOCUS21411.2"/>
    </source>
</evidence>
<dbReference type="Proteomes" id="UP000887575">
    <property type="component" value="Unassembled WGS sequence"/>
</dbReference>
<dbReference type="PANTHER" id="PTHR45686:SF4">
    <property type="entry name" value="ADP-RIBOSYLATION FACTOR GTPASE ACTIVATING PROTEIN 3, ISOFORM H"/>
    <property type="match status" value="1"/>
</dbReference>
<feature type="region of interest" description="Disordered" evidence="6">
    <location>
        <begin position="400"/>
        <end position="431"/>
    </location>
</feature>
<feature type="region of interest" description="Disordered" evidence="6">
    <location>
        <begin position="481"/>
        <end position="500"/>
    </location>
</feature>
<evidence type="ECO:0000256" key="4">
    <source>
        <dbReference type="ARBA" id="ARBA00022833"/>
    </source>
</evidence>
<feature type="compositionally biased region" description="Polar residues" evidence="6">
    <location>
        <begin position="408"/>
        <end position="429"/>
    </location>
</feature>
<evidence type="ECO:0000256" key="5">
    <source>
        <dbReference type="PROSITE-ProRule" id="PRU00288"/>
    </source>
</evidence>
<dbReference type="AlphaFoldDB" id="A0AAF3F4B9"/>
<evidence type="ECO:0000313" key="8">
    <source>
        <dbReference type="Proteomes" id="UP000887575"/>
    </source>
</evidence>
<reference evidence="9" key="1">
    <citation type="submission" date="2024-02" db="UniProtKB">
        <authorList>
            <consortium name="WormBaseParasite"/>
        </authorList>
    </citation>
    <scope>IDENTIFICATION</scope>
</reference>
<dbReference type="InterPro" id="IPR038508">
    <property type="entry name" value="ArfGAP_dom_sf"/>
</dbReference>
<dbReference type="GO" id="GO:0005096">
    <property type="term" value="F:GTPase activator activity"/>
    <property type="evidence" value="ECO:0007669"/>
    <property type="project" value="UniProtKB-KW"/>
</dbReference>
<keyword evidence="3 5" id="KW-0863">Zinc-finger</keyword>
<dbReference type="GO" id="GO:0048205">
    <property type="term" value="P:COPI coating of Golgi vesicle"/>
    <property type="evidence" value="ECO:0007669"/>
    <property type="project" value="TreeGrafter"/>
</dbReference>
<feature type="region of interest" description="Disordered" evidence="6">
    <location>
        <begin position="367"/>
        <end position="388"/>
    </location>
</feature>
<dbReference type="GO" id="GO:0000139">
    <property type="term" value="C:Golgi membrane"/>
    <property type="evidence" value="ECO:0007669"/>
    <property type="project" value="GOC"/>
</dbReference>
<evidence type="ECO:0000256" key="6">
    <source>
        <dbReference type="SAM" id="MobiDB-lite"/>
    </source>
</evidence>
<dbReference type="CDD" id="cd08959">
    <property type="entry name" value="ArfGap_ArfGap1_like"/>
    <property type="match status" value="1"/>
</dbReference>
<organism evidence="8 9">
    <name type="scientific">Mesorhabditis belari</name>
    <dbReference type="NCBI Taxonomy" id="2138241"/>
    <lineage>
        <taxon>Eukaryota</taxon>
        <taxon>Metazoa</taxon>
        <taxon>Ecdysozoa</taxon>
        <taxon>Nematoda</taxon>
        <taxon>Chromadorea</taxon>
        <taxon>Rhabditida</taxon>
        <taxon>Rhabditina</taxon>
        <taxon>Rhabditomorpha</taxon>
        <taxon>Rhabditoidea</taxon>
        <taxon>Rhabditidae</taxon>
        <taxon>Mesorhabditinae</taxon>
        <taxon>Mesorhabditis</taxon>
    </lineage>
</organism>
<name>A0AAF3F4B9_9BILA</name>